<dbReference type="InterPro" id="IPR011530">
    <property type="entry name" value="rRNA_adenine_dimethylase"/>
</dbReference>
<dbReference type="CDD" id="cd02440">
    <property type="entry name" value="AdoMet_MTases"/>
    <property type="match status" value="1"/>
</dbReference>
<evidence type="ECO:0000256" key="4">
    <source>
        <dbReference type="ARBA" id="ARBA00022679"/>
    </source>
</evidence>
<dbReference type="InterPro" id="IPR029063">
    <property type="entry name" value="SAM-dependent_MTases_sf"/>
</dbReference>
<protein>
    <recommendedName>
        <fullName evidence="7">Ribosomal RNA small subunit methyltransferase A</fullName>
        <ecNumber evidence="7">2.1.1.182</ecNumber>
    </recommendedName>
    <alternativeName>
        <fullName evidence="7">16S rRNA (adenine(1518)-N(6)/adenine(1519)-N(6))-dimethyltransferase</fullName>
    </alternativeName>
    <alternativeName>
        <fullName evidence="7">16S rRNA dimethyladenosine transferase</fullName>
    </alternativeName>
    <alternativeName>
        <fullName evidence="7">16S rRNA dimethylase</fullName>
    </alternativeName>
    <alternativeName>
        <fullName evidence="7">S-adenosylmethionine-6-N', N'-adenosyl(rRNA) dimethyltransferase</fullName>
    </alternativeName>
</protein>
<dbReference type="RefSeq" id="WP_039644337.1">
    <property type="nucleotide sequence ID" value="NZ_JXBL01000001.1"/>
</dbReference>
<keyword evidence="1 7" id="KW-0963">Cytoplasm</keyword>
<dbReference type="Pfam" id="PF00398">
    <property type="entry name" value="RrnaAD"/>
    <property type="match status" value="1"/>
</dbReference>
<dbReference type="GO" id="GO:0005829">
    <property type="term" value="C:cytosol"/>
    <property type="evidence" value="ECO:0007669"/>
    <property type="project" value="TreeGrafter"/>
</dbReference>
<dbReference type="InterPro" id="IPR020598">
    <property type="entry name" value="rRNA_Ade_methylase_Trfase_N"/>
</dbReference>
<dbReference type="PANTHER" id="PTHR11727:SF7">
    <property type="entry name" value="DIMETHYLADENOSINE TRANSFERASE-RELATED"/>
    <property type="match status" value="1"/>
</dbReference>
<reference evidence="10 11" key="1">
    <citation type="submission" date="2015-01" db="EMBL/GenBank/DDBJ databases">
        <title>Genome sequence of the anaerobic bacterium Geobacter soli GSS01, a dissimilatory Fe(III) reducer from soil.</title>
        <authorList>
            <person name="Yang G."/>
            <person name="Zhou S."/>
        </authorList>
    </citation>
    <scope>NUCLEOTIDE SEQUENCE [LARGE SCALE GENOMIC DNA]</scope>
    <source>
        <strain evidence="10 11">GSS01</strain>
    </source>
</reference>
<accession>A0A0C1U2R9</accession>
<dbReference type="InterPro" id="IPR001737">
    <property type="entry name" value="KsgA/Erm"/>
</dbReference>
<dbReference type="InterPro" id="IPR020596">
    <property type="entry name" value="rRNA_Ade_Mease_Trfase_CS"/>
</dbReference>
<dbReference type="Gene3D" id="1.10.8.100">
    <property type="entry name" value="Ribosomal RNA adenine dimethylase-like, domain 2"/>
    <property type="match status" value="1"/>
</dbReference>
<dbReference type="PROSITE" id="PS51689">
    <property type="entry name" value="SAM_RNA_A_N6_MT"/>
    <property type="match status" value="1"/>
</dbReference>
<dbReference type="HAMAP" id="MF_00607">
    <property type="entry name" value="16SrRNA_methyltr_A"/>
    <property type="match status" value="1"/>
</dbReference>
<evidence type="ECO:0000256" key="3">
    <source>
        <dbReference type="ARBA" id="ARBA00022603"/>
    </source>
</evidence>
<feature type="binding site" evidence="7 8">
    <location>
        <position position="17"/>
    </location>
    <ligand>
        <name>S-adenosyl-L-methionine</name>
        <dbReference type="ChEBI" id="CHEBI:59789"/>
    </ligand>
</feature>
<feature type="binding site" evidence="7 8">
    <location>
        <position position="15"/>
    </location>
    <ligand>
        <name>S-adenosyl-L-methionine</name>
        <dbReference type="ChEBI" id="CHEBI:59789"/>
    </ligand>
</feature>
<evidence type="ECO:0000256" key="2">
    <source>
        <dbReference type="ARBA" id="ARBA00022552"/>
    </source>
</evidence>
<dbReference type="SUPFAM" id="SSF53335">
    <property type="entry name" value="S-adenosyl-L-methionine-dependent methyltransferases"/>
    <property type="match status" value="1"/>
</dbReference>
<keyword evidence="3 7" id="KW-0489">Methyltransferase</keyword>
<dbReference type="Proteomes" id="UP000031433">
    <property type="component" value="Unassembled WGS sequence"/>
</dbReference>
<dbReference type="SMART" id="SM00650">
    <property type="entry name" value="rADc"/>
    <property type="match status" value="1"/>
</dbReference>
<keyword evidence="6 7" id="KW-0694">RNA-binding</keyword>
<feature type="binding site" evidence="7 8">
    <location>
        <position position="63"/>
    </location>
    <ligand>
        <name>S-adenosyl-L-methionine</name>
        <dbReference type="ChEBI" id="CHEBI:59789"/>
    </ligand>
</feature>
<feature type="domain" description="Ribosomal RNA adenine methylase transferase N-terminal" evidence="9">
    <location>
        <begin position="22"/>
        <end position="196"/>
    </location>
</feature>
<feature type="binding site" evidence="7 8">
    <location>
        <position position="42"/>
    </location>
    <ligand>
        <name>S-adenosyl-L-methionine</name>
        <dbReference type="ChEBI" id="CHEBI:59789"/>
    </ligand>
</feature>
<feature type="binding site" evidence="7 8">
    <location>
        <position position="111"/>
    </location>
    <ligand>
        <name>S-adenosyl-L-methionine</name>
        <dbReference type="ChEBI" id="CHEBI:59789"/>
    </ligand>
</feature>
<comment type="caution">
    <text evidence="10">The sequence shown here is derived from an EMBL/GenBank/DDBJ whole genome shotgun (WGS) entry which is preliminary data.</text>
</comment>
<gene>
    <name evidence="7" type="primary">rsmA</name>
    <name evidence="7" type="synonym">ksgA</name>
    <name evidence="10" type="ORF">SE37_05305</name>
</gene>
<comment type="function">
    <text evidence="7">Specifically dimethylates two adjacent adenosines (A1518 and A1519) in the loop of a conserved hairpin near the 3'-end of 16S rRNA in the 30S particle. May play a critical role in biogenesis of 30S subunits.</text>
</comment>
<dbReference type="PANTHER" id="PTHR11727">
    <property type="entry name" value="DIMETHYLADENOSINE TRANSFERASE"/>
    <property type="match status" value="1"/>
</dbReference>
<dbReference type="InterPro" id="IPR023165">
    <property type="entry name" value="rRNA_Ade_diMease-like_C"/>
</dbReference>
<dbReference type="Gene3D" id="3.40.50.150">
    <property type="entry name" value="Vaccinia Virus protein VP39"/>
    <property type="match status" value="1"/>
</dbReference>
<evidence type="ECO:0000256" key="8">
    <source>
        <dbReference type="PROSITE-ProRule" id="PRU01026"/>
    </source>
</evidence>
<dbReference type="GO" id="GO:0003723">
    <property type="term" value="F:RNA binding"/>
    <property type="evidence" value="ECO:0007669"/>
    <property type="project" value="UniProtKB-UniRule"/>
</dbReference>
<dbReference type="AlphaFoldDB" id="A0A0C1U2R9"/>
<evidence type="ECO:0000256" key="5">
    <source>
        <dbReference type="ARBA" id="ARBA00022691"/>
    </source>
</evidence>
<feature type="binding site" evidence="7 8">
    <location>
        <position position="88"/>
    </location>
    <ligand>
        <name>S-adenosyl-L-methionine</name>
        <dbReference type="ChEBI" id="CHEBI:59789"/>
    </ligand>
</feature>
<comment type="similarity">
    <text evidence="7">Belongs to the class I-like SAM-binding methyltransferase superfamily. rRNA adenine N(6)-methyltransferase family. RsmA subfamily.</text>
</comment>
<evidence type="ECO:0000313" key="11">
    <source>
        <dbReference type="Proteomes" id="UP000031433"/>
    </source>
</evidence>
<dbReference type="EMBL" id="JXBL01000001">
    <property type="protein sequence ID" value="KIE42090.1"/>
    <property type="molecule type" value="Genomic_DNA"/>
</dbReference>
<proteinExistence type="inferred from homology"/>
<name>A0A0C1U2R9_9BACT</name>
<comment type="subcellular location">
    <subcellularLocation>
        <location evidence="7">Cytoplasm</location>
    </subcellularLocation>
</comment>
<dbReference type="PROSITE" id="PS01131">
    <property type="entry name" value="RRNA_A_DIMETH"/>
    <property type="match status" value="1"/>
</dbReference>
<keyword evidence="2 7" id="KW-0698">rRNA processing</keyword>
<evidence type="ECO:0000256" key="7">
    <source>
        <dbReference type="HAMAP-Rule" id="MF_00607"/>
    </source>
</evidence>
<dbReference type="GO" id="GO:0052908">
    <property type="term" value="F:16S rRNA (adenine(1518)-N(6)/adenine(1519)-N(6))-dimethyltransferase activity"/>
    <property type="evidence" value="ECO:0007669"/>
    <property type="project" value="UniProtKB-EC"/>
</dbReference>
<evidence type="ECO:0000256" key="1">
    <source>
        <dbReference type="ARBA" id="ARBA00022490"/>
    </source>
</evidence>
<keyword evidence="5 7" id="KW-0949">S-adenosyl-L-methionine</keyword>
<evidence type="ECO:0000259" key="9">
    <source>
        <dbReference type="SMART" id="SM00650"/>
    </source>
</evidence>
<dbReference type="EC" id="2.1.1.182" evidence="7"/>
<keyword evidence="11" id="KW-1185">Reference proteome</keyword>
<keyword evidence="4 7" id="KW-0808">Transferase</keyword>
<evidence type="ECO:0000313" key="10">
    <source>
        <dbReference type="EMBL" id="KIE42090.1"/>
    </source>
</evidence>
<evidence type="ECO:0000256" key="6">
    <source>
        <dbReference type="ARBA" id="ARBA00022884"/>
    </source>
</evidence>
<comment type="catalytic activity">
    <reaction evidence="7">
        <text>adenosine(1518)/adenosine(1519) in 16S rRNA + 4 S-adenosyl-L-methionine = N(6)-dimethyladenosine(1518)/N(6)-dimethyladenosine(1519) in 16S rRNA + 4 S-adenosyl-L-homocysteine + 4 H(+)</text>
        <dbReference type="Rhea" id="RHEA:19609"/>
        <dbReference type="Rhea" id="RHEA-COMP:10232"/>
        <dbReference type="Rhea" id="RHEA-COMP:10233"/>
        <dbReference type="ChEBI" id="CHEBI:15378"/>
        <dbReference type="ChEBI" id="CHEBI:57856"/>
        <dbReference type="ChEBI" id="CHEBI:59789"/>
        <dbReference type="ChEBI" id="CHEBI:74411"/>
        <dbReference type="ChEBI" id="CHEBI:74493"/>
        <dbReference type="EC" id="2.1.1.182"/>
    </reaction>
</comment>
<sequence>MRGGGIRARKALGQNFLTDRSVLSRIAALVSAGTGERVLEIGPGKGALTSYLAEQAGRLVAVELDDRLVPLLRGSFADNPRVTIIEGDILDLDIRETLARYGTPPWKVAANLPYNISTPVLFRLLDVRDLFTRLVLMLQKEVGDRLAAGPGGKEYGVLSVLFQLHFDVTRELLVRPGSFHPVPKVDSVVLSFVPLAQPRVDVGDEDYFRRVVKASFAMRRKTLWNCLKGGALGVPTDGIRDALARCGIDEGRRGETLSLQEFALLTKGLLAAGGTLPPRAP</sequence>
<organism evidence="10 11">
    <name type="scientific">Geobacter soli</name>
    <dbReference type="NCBI Taxonomy" id="1510391"/>
    <lineage>
        <taxon>Bacteria</taxon>
        <taxon>Pseudomonadati</taxon>
        <taxon>Thermodesulfobacteriota</taxon>
        <taxon>Desulfuromonadia</taxon>
        <taxon>Geobacterales</taxon>
        <taxon>Geobacteraceae</taxon>
        <taxon>Geobacter</taxon>
    </lineage>
</organism>
<dbReference type="NCBIfam" id="TIGR00755">
    <property type="entry name" value="ksgA"/>
    <property type="match status" value="1"/>
</dbReference>